<evidence type="ECO:0000313" key="6">
    <source>
        <dbReference type="Proteomes" id="UP001285441"/>
    </source>
</evidence>
<reference evidence="5" key="2">
    <citation type="submission" date="2023-06" db="EMBL/GenBank/DDBJ databases">
        <authorList>
            <consortium name="Lawrence Berkeley National Laboratory"/>
            <person name="Haridas S."/>
            <person name="Hensen N."/>
            <person name="Bonometti L."/>
            <person name="Westerberg I."/>
            <person name="Brannstrom I.O."/>
            <person name="Guillou S."/>
            <person name="Cros-Aarteil S."/>
            <person name="Calhoun S."/>
            <person name="Kuo A."/>
            <person name="Mondo S."/>
            <person name="Pangilinan J."/>
            <person name="Riley R."/>
            <person name="LaButti K."/>
            <person name="Andreopoulos B."/>
            <person name="Lipzen A."/>
            <person name="Chen C."/>
            <person name="Yanf M."/>
            <person name="Daum C."/>
            <person name="Ng V."/>
            <person name="Clum A."/>
            <person name="Steindorff A."/>
            <person name="Ohm R."/>
            <person name="Martin F."/>
            <person name="Silar P."/>
            <person name="Natvig D."/>
            <person name="Lalanne C."/>
            <person name="Gautier V."/>
            <person name="Ament-velasquez S.L."/>
            <person name="Kruys A."/>
            <person name="Hutchinson M.I."/>
            <person name="Powell A.J."/>
            <person name="Barry K."/>
            <person name="Miller A.N."/>
            <person name="Grigoriev I.V."/>
            <person name="Debuchy R."/>
            <person name="Gladieux P."/>
            <person name="Thoren M.H."/>
            <person name="Johannesson H."/>
        </authorList>
    </citation>
    <scope>NUCLEOTIDE SEQUENCE</scope>
    <source>
        <strain evidence="5">CBS 232.78</strain>
    </source>
</reference>
<proteinExistence type="predicted"/>
<dbReference type="GO" id="GO:0016301">
    <property type="term" value="F:kinase activity"/>
    <property type="evidence" value="ECO:0007669"/>
    <property type="project" value="UniProtKB-KW"/>
</dbReference>
<reference evidence="5" key="1">
    <citation type="journal article" date="2023" name="Mol. Phylogenet. Evol.">
        <title>Genome-scale phylogeny and comparative genomics of the fungal order Sordariales.</title>
        <authorList>
            <person name="Hensen N."/>
            <person name="Bonometti L."/>
            <person name="Westerberg I."/>
            <person name="Brannstrom I.O."/>
            <person name="Guillou S."/>
            <person name="Cros-Aarteil S."/>
            <person name="Calhoun S."/>
            <person name="Haridas S."/>
            <person name="Kuo A."/>
            <person name="Mondo S."/>
            <person name="Pangilinan J."/>
            <person name="Riley R."/>
            <person name="LaButti K."/>
            <person name="Andreopoulos B."/>
            <person name="Lipzen A."/>
            <person name="Chen C."/>
            <person name="Yan M."/>
            <person name="Daum C."/>
            <person name="Ng V."/>
            <person name="Clum A."/>
            <person name="Steindorff A."/>
            <person name="Ohm R.A."/>
            <person name="Martin F."/>
            <person name="Silar P."/>
            <person name="Natvig D.O."/>
            <person name="Lalanne C."/>
            <person name="Gautier V."/>
            <person name="Ament-Velasquez S.L."/>
            <person name="Kruys A."/>
            <person name="Hutchinson M.I."/>
            <person name="Powell A.J."/>
            <person name="Barry K."/>
            <person name="Miller A.N."/>
            <person name="Grigoriev I.V."/>
            <person name="Debuchy R."/>
            <person name="Gladieux P."/>
            <person name="Hiltunen Thoren M."/>
            <person name="Johannesson H."/>
        </authorList>
    </citation>
    <scope>NUCLEOTIDE SEQUENCE</scope>
    <source>
        <strain evidence="5">CBS 232.78</strain>
    </source>
</reference>
<dbReference type="InterPro" id="IPR036770">
    <property type="entry name" value="Ankyrin_rpt-contain_sf"/>
</dbReference>
<accession>A0AAE0NGT7</accession>
<evidence type="ECO:0000256" key="2">
    <source>
        <dbReference type="PROSITE-ProRule" id="PRU00023"/>
    </source>
</evidence>
<feature type="repeat" description="ANK" evidence="2">
    <location>
        <begin position="820"/>
        <end position="852"/>
    </location>
</feature>
<dbReference type="InterPro" id="IPR056693">
    <property type="entry name" value="DUF7791"/>
</dbReference>
<evidence type="ECO:0000313" key="5">
    <source>
        <dbReference type="EMBL" id="KAK3381214.1"/>
    </source>
</evidence>
<feature type="domain" description="Nephrocystin 3-like N-terminal" evidence="3">
    <location>
        <begin position="160"/>
        <end position="327"/>
    </location>
</feature>
<keyword evidence="6" id="KW-1185">Reference proteome</keyword>
<evidence type="ECO:0000256" key="1">
    <source>
        <dbReference type="ARBA" id="ARBA00022737"/>
    </source>
</evidence>
<feature type="domain" description="DUF7791" evidence="4">
    <location>
        <begin position="432"/>
        <end position="540"/>
    </location>
</feature>
<protein>
    <submittedName>
        <fullName evidence="5">Ankyrin repeat and protein kinase domain-containing protein</fullName>
    </submittedName>
</protein>
<feature type="repeat" description="ANK" evidence="2">
    <location>
        <begin position="750"/>
        <end position="782"/>
    </location>
</feature>
<dbReference type="SMART" id="SM00248">
    <property type="entry name" value="ANK"/>
    <property type="match status" value="8"/>
</dbReference>
<dbReference type="Gene3D" id="3.40.50.300">
    <property type="entry name" value="P-loop containing nucleotide triphosphate hydrolases"/>
    <property type="match status" value="1"/>
</dbReference>
<dbReference type="EMBL" id="JAULSW010000005">
    <property type="protein sequence ID" value="KAK3381214.1"/>
    <property type="molecule type" value="Genomic_DNA"/>
</dbReference>
<feature type="repeat" description="ANK" evidence="2">
    <location>
        <begin position="714"/>
        <end position="749"/>
    </location>
</feature>
<dbReference type="Pfam" id="PF12796">
    <property type="entry name" value="Ank_2"/>
    <property type="match status" value="3"/>
</dbReference>
<dbReference type="SUPFAM" id="SSF48403">
    <property type="entry name" value="Ankyrin repeat"/>
    <property type="match status" value="2"/>
</dbReference>
<dbReference type="PANTHER" id="PTHR10039">
    <property type="entry name" value="AMELOGENIN"/>
    <property type="match status" value="1"/>
</dbReference>
<dbReference type="PANTHER" id="PTHR10039:SF5">
    <property type="entry name" value="NACHT DOMAIN-CONTAINING PROTEIN"/>
    <property type="match status" value="1"/>
</dbReference>
<dbReference type="Pfam" id="PF25053">
    <property type="entry name" value="DUF7791"/>
    <property type="match status" value="1"/>
</dbReference>
<keyword evidence="5" id="KW-0418">Kinase</keyword>
<dbReference type="SUPFAM" id="SSF52540">
    <property type="entry name" value="P-loop containing nucleoside triphosphate hydrolases"/>
    <property type="match status" value="1"/>
</dbReference>
<feature type="non-terminal residue" evidence="5">
    <location>
        <position position="1"/>
    </location>
</feature>
<name>A0AAE0NGT7_9PEZI</name>
<dbReference type="InterPro" id="IPR056884">
    <property type="entry name" value="NPHP3-like_N"/>
</dbReference>
<dbReference type="PROSITE" id="PS50297">
    <property type="entry name" value="ANK_REP_REGION"/>
    <property type="match status" value="3"/>
</dbReference>
<keyword evidence="5" id="KW-0808">Transferase</keyword>
<comment type="caution">
    <text evidence="5">The sequence shown here is derived from an EMBL/GenBank/DDBJ whole genome shotgun (WGS) entry which is preliminary data.</text>
</comment>
<dbReference type="Gene3D" id="1.25.40.20">
    <property type="entry name" value="Ankyrin repeat-containing domain"/>
    <property type="match status" value="3"/>
</dbReference>
<evidence type="ECO:0000259" key="4">
    <source>
        <dbReference type="Pfam" id="PF25053"/>
    </source>
</evidence>
<dbReference type="PROSITE" id="PS50088">
    <property type="entry name" value="ANK_REPEAT"/>
    <property type="match status" value="4"/>
</dbReference>
<feature type="repeat" description="ANK" evidence="2">
    <location>
        <begin position="934"/>
        <end position="968"/>
    </location>
</feature>
<dbReference type="InterPro" id="IPR027417">
    <property type="entry name" value="P-loop_NTPase"/>
</dbReference>
<sequence>VLKSTKLIFFMATPHRGSHVLDKFIPQMGLKIGRMVKKEIPTHMKTILQPRTDASFAANSDFMKIKGHIGVVNFYEQVSMPVVGLVVDPESAVLDCEGAENIPVARDHRALVRFESDNDTTYRLLYQTLQRKIEDFLEEIENNDNEGMNVRRATEPNESTLGWLWSDTSEYSQWQNHGGGLFYVTGKPGSGKSVLINAAASRARGRGVDVIIYHSFRRRGQILEYSFEGFLRSVLGQMLRQVPALFSLVADDWSEISKGGGQWTIQKLKQAVQVVVSRGSESMHVQLFVDALDECNTELGTMSLVRFLESVQDLSRAEKIRIFFTCRDLPADAVMNMAGGFKLQDKNEGDISSFVNTQWKLALNPSDPRAEMTHLKRKLIRRADGVFLWARMALDRLLAALRDGATDDELQEIVAEIPDQLNGVFLLLLSQIDQRYRKESHTMLAIVLTALRPLTVHEFRLVLALSGEEKYSTLSEMEASAKVPRDEGVMALRIRSRCGGLLEIKANSDGNLNTNSTRATSQNSRGVVQFIHQSVRDFLSAWSEDPDSKLPDYDELAALGHTTLSQACLRYICLGGVSHVITPRPPFLQGYTLLQLAVENNMSGLVKKLCQKMEGNHINECGVVELIAPGTGSDDGEDAVLTQSSVSFLLWINRGSHESELRDIMGAKNSYTSSPSRASMFLEWACLTSSAGSVSYLLENHFDIRQSSSIYYHDRETLLHLALARVNGDTGILLYLLDEAGADVNAPDVRGRTPLHYAAGHCSKIQVEILLSHGADVSARDCHGYTPFHNALLNPLLRHQRRLLTQLLEGLEDINTRTHDGEMAIHIAAASGTLATVQWLLGKNASLTSMDWQSRTVLHCAAASKSPDSTEMLSVMMDWGLNVDDRDGVGMTALHHVLYSYDKLHCDQYDPDISLANMKILLRHTAEIDAQDIKGNTVLHLAAGRSGGQQDMIELLLKEGADPSKTTCDGRRPYDLLRNECLRDTLQLALLG</sequence>
<gene>
    <name evidence="5" type="ORF">B0H63DRAFT_397297</name>
</gene>
<dbReference type="InterPro" id="IPR002110">
    <property type="entry name" value="Ankyrin_rpt"/>
</dbReference>
<evidence type="ECO:0000259" key="3">
    <source>
        <dbReference type="Pfam" id="PF24883"/>
    </source>
</evidence>
<dbReference type="AlphaFoldDB" id="A0AAE0NGT7"/>
<dbReference type="Proteomes" id="UP001285441">
    <property type="component" value="Unassembled WGS sequence"/>
</dbReference>
<dbReference type="Pfam" id="PF24883">
    <property type="entry name" value="NPHP3_N"/>
    <property type="match status" value="1"/>
</dbReference>
<keyword evidence="1" id="KW-0677">Repeat</keyword>
<organism evidence="5 6">
    <name type="scientific">Podospora didyma</name>
    <dbReference type="NCBI Taxonomy" id="330526"/>
    <lineage>
        <taxon>Eukaryota</taxon>
        <taxon>Fungi</taxon>
        <taxon>Dikarya</taxon>
        <taxon>Ascomycota</taxon>
        <taxon>Pezizomycotina</taxon>
        <taxon>Sordariomycetes</taxon>
        <taxon>Sordariomycetidae</taxon>
        <taxon>Sordariales</taxon>
        <taxon>Podosporaceae</taxon>
        <taxon>Podospora</taxon>
    </lineage>
</organism>
<keyword evidence="2" id="KW-0040">ANK repeat</keyword>